<comment type="caution">
    <text evidence="1">The sequence shown here is derived from an EMBL/GenBank/DDBJ whole genome shotgun (WGS) entry which is preliminary data.</text>
</comment>
<protein>
    <submittedName>
        <fullName evidence="1">Uncharacterized protein</fullName>
    </submittedName>
</protein>
<organism evidence="1 2">
    <name type="scientific">Kribbella albertanoniae</name>
    <dbReference type="NCBI Taxonomy" id="1266829"/>
    <lineage>
        <taxon>Bacteria</taxon>
        <taxon>Bacillati</taxon>
        <taxon>Actinomycetota</taxon>
        <taxon>Actinomycetes</taxon>
        <taxon>Propionibacteriales</taxon>
        <taxon>Kribbellaceae</taxon>
        <taxon>Kribbella</taxon>
    </lineage>
</organism>
<reference evidence="1 2" key="1">
    <citation type="submission" date="2019-03" db="EMBL/GenBank/DDBJ databases">
        <title>Draft genome sequences of novel Actinobacteria.</title>
        <authorList>
            <person name="Sahin N."/>
            <person name="Ay H."/>
            <person name="Saygin H."/>
        </authorList>
    </citation>
    <scope>NUCLEOTIDE SEQUENCE [LARGE SCALE GENOMIC DNA]</scope>
    <source>
        <strain evidence="1 2">JCM 30547</strain>
    </source>
</reference>
<dbReference type="OrthoDB" id="3825059at2"/>
<proteinExistence type="predicted"/>
<evidence type="ECO:0000313" key="2">
    <source>
        <dbReference type="Proteomes" id="UP000295075"/>
    </source>
</evidence>
<evidence type="ECO:0000313" key="1">
    <source>
        <dbReference type="EMBL" id="TDC34622.1"/>
    </source>
</evidence>
<dbReference type="RefSeq" id="WP_132401463.1">
    <property type="nucleotide sequence ID" value="NZ_SMKA01000006.1"/>
</dbReference>
<sequence length="248" mass="26560">MRLIAGVVVAGLIVTGCSTADSKDIRTSGIKADFRVTVKDNETRVDVLATLRAGTLTYVELGNDEAINVAGTNSMTEQDPTFIRTKLRRNKSLGVTNYSGRLEDELLAVTHVSFDLHRDSDNESAQSNVNLPERLQLIAPAVGTRASRQSPITVRISGPSYLPTTVNWTGSCIQEGELRLPPRSVVGHIPAGRIKQSPVSPSAGQTATTSCTVTIKVFRRENGTLSPAFKDGSVVAEAQSSRDITSIP</sequence>
<accession>A0A4R4QHG7</accession>
<gene>
    <name evidence="1" type="ORF">E1261_03090</name>
</gene>
<name>A0A4R4QHG7_9ACTN</name>
<keyword evidence="2" id="KW-1185">Reference proteome</keyword>
<dbReference type="AlphaFoldDB" id="A0A4R4QHG7"/>
<dbReference type="PROSITE" id="PS51257">
    <property type="entry name" value="PROKAR_LIPOPROTEIN"/>
    <property type="match status" value="1"/>
</dbReference>
<dbReference type="Proteomes" id="UP000295075">
    <property type="component" value="Unassembled WGS sequence"/>
</dbReference>
<dbReference type="EMBL" id="SMKA01000006">
    <property type="protein sequence ID" value="TDC34622.1"/>
    <property type="molecule type" value="Genomic_DNA"/>
</dbReference>